<name>A0A812PZB3_9DINO</name>
<dbReference type="Proteomes" id="UP000601435">
    <property type="component" value="Unassembled WGS sequence"/>
</dbReference>
<dbReference type="AlphaFoldDB" id="A0A812PZB3"/>
<protein>
    <submittedName>
        <fullName evidence="3">Uncharacterized protein</fullName>
    </submittedName>
</protein>
<gene>
    <name evidence="3" type="ORF">SNEC2469_LOCUS9929</name>
</gene>
<reference evidence="3" key="1">
    <citation type="submission" date="2021-02" db="EMBL/GenBank/DDBJ databases">
        <authorList>
            <person name="Dougan E. K."/>
            <person name="Rhodes N."/>
            <person name="Thang M."/>
            <person name="Chan C."/>
        </authorList>
    </citation>
    <scope>NUCLEOTIDE SEQUENCE</scope>
</reference>
<comment type="caution">
    <text evidence="3">The sequence shown here is derived from an EMBL/GenBank/DDBJ whole genome shotgun (WGS) entry which is preliminary data.</text>
</comment>
<organism evidence="3 4">
    <name type="scientific">Symbiodinium necroappetens</name>
    <dbReference type="NCBI Taxonomy" id="1628268"/>
    <lineage>
        <taxon>Eukaryota</taxon>
        <taxon>Sar</taxon>
        <taxon>Alveolata</taxon>
        <taxon>Dinophyceae</taxon>
        <taxon>Suessiales</taxon>
        <taxon>Symbiodiniaceae</taxon>
        <taxon>Symbiodinium</taxon>
    </lineage>
</organism>
<sequence length="176" mass="19946">KQPDLGILALCIVMVTLLLVTVAARRGWNNPEFHHQMVHVQVNGVPGRLVRICCPGVRHQDIEVKLLPNGCHIALTRPAMRGLKEARWQKTLQFDFREGFFEFVEDQMQLELGHLTLLFRETHYQDRTIRFAQHFSMDAFDQELVWDSPGSPLPKGTSPAKDHGDECASSKSTASS</sequence>
<keyword evidence="2" id="KW-0732">Signal</keyword>
<accession>A0A812PZB3</accession>
<feature type="non-terminal residue" evidence="3">
    <location>
        <position position="1"/>
    </location>
</feature>
<evidence type="ECO:0000313" key="3">
    <source>
        <dbReference type="EMBL" id="CAE7369913.1"/>
    </source>
</evidence>
<proteinExistence type="predicted"/>
<feature type="chain" id="PRO_5032618657" evidence="2">
    <location>
        <begin position="25"/>
        <end position="176"/>
    </location>
</feature>
<keyword evidence="4" id="KW-1185">Reference proteome</keyword>
<dbReference type="EMBL" id="CAJNJA010015871">
    <property type="protein sequence ID" value="CAE7369913.1"/>
    <property type="molecule type" value="Genomic_DNA"/>
</dbReference>
<evidence type="ECO:0000313" key="4">
    <source>
        <dbReference type="Proteomes" id="UP000601435"/>
    </source>
</evidence>
<evidence type="ECO:0000256" key="2">
    <source>
        <dbReference type="SAM" id="SignalP"/>
    </source>
</evidence>
<evidence type="ECO:0000256" key="1">
    <source>
        <dbReference type="SAM" id="MobiDB-lite"/>
    </source>
</evidence>
<feature type="region of interest" description="Disordered" evidence="1">
    <location>
        <begin position="147"/>
        <end position="176"/>
    </location>
</feature>
<feature type="signal peptide" evidence="2">
    <location>
        <begin position="1"/>
        <end position="24"/>
    </location>
</feature>
<dbReference type="OrthoDB" id="446183at2759"/>